<dbReference type="Pfam" id="PF05173">
    <property type="entry name" value="DapB_C"/>
    <property type="match status" value="1"/>
</dbReference>
<feature type="domain" description="Dihydrodipicolinate reductase N-terminal" evidence="13">
    <location>
        <begin position="2"/>
        <end position="115"/>
    </location>
</feature>
<accession>A0A6J6LHB0</accession>
<dbReference type="Pfam" id="PF01113">
    <property type="entry name" value="DapB_N"/>
    <property type="match status" value="1"/>
</dbReference>
<dbReference type="InterPro" id="IPR036291">
    <property type="entry name" value="NAD(P)-bd_dom_sf"/>
</dbReference>
<dbReference type="EC" id="1.17.1.8" evidence="10"/>
<dbReference type="SUPFAM" id="SSF51735">
    <property type="entry name" value="NAD(P)-binding Rossmann-fold domains"/>
    <property type="match status" value="1"/>
</dbReference>
<dbReference type="GO" id="GO:0009089">
    <property type="term" value="P:lysine biosynthetic process via diaminopimelate"/>
    <property type="evidence" value="ECO:0007669"/>
    <property type="project" value="InterPro"/>
</dbReference>
<keyword evidence="5" id="KW-0220">Diaminopimelate biosynthesis</keyword>
<organism evidence="15">
    <name type="scientific">freshwater metagenome</name>
    <dbReference type="NCBI Taxonomy" id="449393"/>
    <lineage>
        <taxon>unclassified sequences</taxon>
        <taxon>metagenomes</taxon>
        <taxon>ecological metagenomes</taxon>
    </lineage>
</organism>
<dbReference type="PROSITE" id="PS01298">
    <property type="entry name" value="DAPB"/>
    <property type="match status" value="1"/>
</dbReference>
<dbReference type="PANTHER" id="PTHR20836">
    <property type="entry name" value="DIHYDRODIPICOLINATE REDUCTASE"/>
    <property type="match status" value="1"/>
</dbReference>
<proteinExistence type="inferred from homology"/>
<keyword evidence="8" id="KW-0457">Lysine biosynthesis</keyword>
<evidence type="ECO:0000256" key="4">
    <source>
        <dbReference type="ARBA" id="ARBA00022857"/>
    </source>
</evidence>
<comment type="catalytic activity">
    <reaction evidence="11">
        <text>(S)-2,3,4,5-tetrahydrodipicolinate + NADP(+) + H2O = (2S,4S)-4-hydroxy-2,3,4,5-tetrahydrodipicolinate + NADPH + H(+)</text>
        <dbReference type="Rhea" id="RHEA:35331"/>
        <dbReference type="ChEBI" id="CHEBI:15377"/>
        <dbReference type="ChEBI" id="CHEBI:15378"/>
        <dbReference type="ChEBI" id="CHEBI:16845"/>
        <dbReference type="ChEBI" id="CHEBI:57783"/>
        <dbReference type="ChEBI" id="CHEBI:58349"/>
        <dbReference type="ChEBI" id="CHEBI:67139"/>
        <dbReference type="EC" id="1.17.1.8"/>
    </reaction>
</comment>
<sequence length="253" mass="26125">MIRVGVVGAAGRMGATVCDAVAAAEGLELAAAVDIVHGGGLVHGLTIESDLKALADARCDVVVDFTVADAARTTLPWLALHGMHAVVGTTGFSEEDIAAFGASFTGSNCLIAANFAIGAVLMMKFAEQAAPYFETAEIIEFHHNAKADAPSGTALATAQRMAAASQEWAADPTKHEVIPGARGGEGPAGIRVHGVRMVGMTASQEVILGTTGQTLTIRHDSHDRVSFMPGVVLACRKVAELPQRLTMGIDTLL</sequence>
<dbReference type="InterPro" id="IPR022664">
    <property type="entry name" value="DapB_N_CS"/>
</dbReference>
<evidence type="ECO:0000256" key="2">
    <source>
        <dbReference type="ARBA" id="ARBA00022490"/>
    </source>
</evidence>
<comment type="pathway">
    <text evidence="9">Amino-acid biosynthesis; L-lysine biosynthesis via DAP pathway; (S)-tetrahydrodipicolinate from L-aspartate: step 4/4.</text>
</comment>
<evidence type="ECO:0000256" key="1">
    <source>
        <dbReference type="ARBA" id="ARBA00006642"/>
    </source>
</evidence>
<protein>
    <recommendedName>
        <fullName evidence="10">4-hydroxy-tetrahydrodipicolinate reductase</fullName>
        <ecNumber evidence="10">1.17.1.8</ecNumber>
    </recommendedName>
</protein>
<dbReference type="Gene3D" id="3.30.360.10">
    <property type="entry name" value="Dihydrodipicolinate Reductase, domain 2"/>
    <property type="match status" value="1"/>
</dbReference>
<dbReference type="NCBIfam" id="TIGR00036">
    <property type="entry name" value="dapB"/>
    <property type="match status" value="1"/>
</dbReference>
<evidence type="ECO:0000256" key="12">
    <source>
        <dbReference type="ARBA" id="ARBA00049396"/>
    </source>
</evidence>
<keyword evidence="6" id="KW-0560">Oxidoreductase</keyword>
<dbReference type="FunFam" id="3.30.360.10:FF:000009">
    <property type="entry name" value="4-hydroxy-tetrahydrodipicolinate reductase"/>
    <property type="match status" value="1"/>
</dbReference>
<dbReference type="AlphaFoldDB" id="A0A6J6LHB0"/>
<name>A0A6J6LHB0_9ZZZZ</name>
<evidence type="ECO:0000259" key="14">
    <source>
        <dbReference type="Pfam" id="PF05173"/>
    </source>
</evidence>
<evidence type="ECO:0000256" key="6">
    <source>
        <dbReference type="ARBA" id="ARBA00023002"/>
    </source>
</evidence>
<dbReference type="InterPro" id="IPR023940">
    <property type="entry name" value="DHDPR_bac"/>
</dbReference>
<evidence type="ECO:0000256" key="5">
    <source>
        <dbReference type="ARBA" id="ARBA00022915"/>
    </source>
</evidence>
<keyword evidence="7" id="KW-0520">NAD</keyword>
<keyword evidence="2" id="KW-0963">Cytoplasm</keyword>
<evidence type="ECO:0000259" key="13">
    <source>
        <dbReference type="Pfam" id="PF01113"/>
    </source>
</evidence>
<evidence type="ECO:0000256" key="7">
    <source>
        <dbReference type="ARBA" id="ARBA00023027"/>
    </source>
</evidence>
<dbReference type="SUPFAM" id="SSF55347">
    <property type="entry name" value="Glyceraldehyde-3-phosphate dehydrogenase-like, C-terminal domain"/>
    <property type="match status" value="1"/>
</dbReference>
<evidence type="ECO:0000256" key="3">
    <source>
        <dbReference type="ARBA" id="ARBA00022605"/>
    </source>
</evidence>
<evidence type="ECO:0000313" key="15">
    <source>
        <dbReference type="EMBL" id="CAB4661106.1"/>
    </source>
</evidence>
<reference evidence="15" key="1">
    <citation type="submission" date="2020-05" db="EMBL/GenBank/DDBJ databases">
        <authorList>
            <person name="Chiriac C."/>
            <person name="Salcher M."/>
            <person name="Ghai R."/>
            <person name="Kavagutti S V."/>
        </authorList>
    </citation>
    <scope>NUCLEOTIDE SEQUENCE</scope>
</reference>
<feature type="domain" description="Dihydrodipicolinate reductase C-terminal" evidence="14">
    <location>
        <begin position="118"/>
        <end position="248"/>
    </location>
</feature>
<comment type="similarity">
    <text evidence="1">Belongs to the DapB family.</text>
</comment>
<dbReference type="CDD" id="cd02274">
    <property type="entry name" value="DHDPR_N"/>
    <property type="match status" value="1"/>
</dbReference>
<dbReference type="GO" id="GO:0008839">
    <property type="term" value="F:4-hydroxy-tetrahydrodipicolinate reductase"/>
    <property type="evidence" value="ECO:0007669"/>
    <property type="project" value="UniProtKB-EC"/>
</dbReference>
<evidence type="ECO:0000256" key="11">
    <source>
        <dbReference type="ARBA" id="ARBA00049080"/>
    </source>
</evidence>
<evidence type="ECO:0000256" key="9">
    <source>
        <dbReference type="ARBA" id="ARBA00037922"/>
    </source>
</evidence>
<keyword evidence="4" id="KW-0521">NADP</keyword>
<dbReference type="PANTHER" id="PTHR20836:SF0">
    <property type="entry name" value="4-HYDROXY-TETRAHYDRODIPICOLINATE REDUCTASE 1, CHLOROPLASTIC-RELATED"/>
    <property type="match status" value="1"/>
</dbReference>
<gene>
    <name evidence="15" type="ORF">UFOPK2169_01416</name>
</gene>
<keyword evidence="3" id="KW-0028">Amino-acid biosynthesis</keyword>
<evidence type="ECO:0000256" key="8">
    <source>
        <dbReference type="ARBA" id="ARBA00023154"/>
    </source>
</evidence>
<dbReference type="Gene3D" id="3.40.50.720">
    <property type="entry name" value="NAD(P)-binding Rossmann-like Domain"/>
    <property type="match status" value="1"/>
</dbReference>
<dbReference type="InterPro" id="IPR000846">
    <property type="entry name" value="DapB_N"/>
</dbReference>
<dbReference type="InterPro" id="IPR022663">
    <property type="entry name" value="DapB_C"/>
</dbReference>
<dbReference type="GO" id="GO:0005829">
    <property type="term" value="C:cytosol"/>
    <property type="evidence" value="ECO:0007669"/>
    <property type="project" value="TreeGrafter"/>
</dbReference>
<evidence type="ECO:0000256" key="10">
    <source>
        <dbReference type="ARBA" id="ARBA00038983"/>
    </source>
</evidence>
<dbReference type="GO" id="GO:0019877">
    <property type="term" value="P:diaminopimelate biosynthetic process"/>
    <property type="evidence" value="ECO:0007669"/>
    <property type="project" value="UniProtKB-KW"/>
</dbReference>
<dbReference type="EMBL" id="CAEZWE010000070">
    <property type="protein sequence ID" value="CAB4661106.1"/>
    <property type="molecule type" value="Genomic_DNA"/>
</dbReference>
<dbReference type="HAMAP" id="MF_00102">
    <property type="entry name" value="DapB"/>
    <property type="match status" value="1"/>
</dbReference>
<comment type="catalytic activity">
    <reaction evidence="12">
        <text>(S)-2,3,4,5-tetrahydrodipicolinate + NAD(+) + H2O = (2S,4S)-4-hydroxy-2,3,4,5-tetrahydrodipicolinate + NADH + H(+)</text>
        <dbReference type="Rhea" id="RHEA:35323"/>
        <dbReference type="ChEBI" id="CHEBI:15377"/>
        <dbReference type="ChEBI" id="CHEBI:15378"/>
        <dbReference type="ChEBI" id="CHEBI:16845"/>
        <dbReference type="ChEBI" id="CHEBI:57540"/>
        <dbReference type="ChEBI" id="CHEBI:57945"/>
        <dbReference type="ChEBI" id="CHEBI:67139"/>
        <dbReference type="EC" id="1.17.1.8"/>
    </reaction>
</comment>
<dbReference type="PIRSF" id="PIRSF000161">
    <property type="entry name" value="DHPR"/>
    <property type="match status" value="1"/>
</dbReference>